<evidence type="ECO:0000256" key="1">
    <source>
        <dbReference type="SAM" id="Phobius"/>
    </source>
</evidence>
<name>A0A1Q6DS17_METT1</name>
<dbReference type="Proteomes" id="UP000185744">
    <property type="component" value="Unassembled WGS sequence"/>
</dbReference>
<proteinExistence type="predicted"/>
<organism evidence="2 3">
    <name type="scientific">Methanohalarchaeum thermophilum</name>
    <dbReference type="NCBI Taxonomy" id="1903181"/>
    <lineage>
        <taxon>Archaea</taxon>
        <taxon>Methanobacteriati</taxon>
        <taxon>Methanobacteriota</taxon>
        <taxon>Methanonatronarchaeia</taxon>
        <taxon>Methanonatronarchaeales</taxon>
        <taxon>Methanonatronarchaeaceae</taxon>
        <taxon>Candidatus Methanohalarchaeum</taxon>
    </lineage>
</organism>
<keyword evidence="1" id="KW-0472">Membrane</keyword>
<evidence type="ECO:0000313" key="2">
    <source>
        <dbReference type="EMBL" id="OKY77138.1"/>
    </source>
</evidence>
<accession>A0A1Q6DS17</accession>
<dbReference type="EMBL" id="MSDW01000002">
    <property type="protein sequence ID" value="OKY77138.1"/>
    <property type="molecule type" value="Genomic_DNA"/>
</dbReference>
<comment type="caution">
    <text evidence="2">The sequence shown here is derived from an EMBL/GenBank/DDBJ whole genome shotgun (WGS) entry which is preliminary data.</text>
</comment>
<reference evidence="2" key="1">
    <citation type="submission" date="2016-12" db="EMBL/GenBank/DDBJ databases">
        <title>Discovery of methanogenic haloarchaea.</title>
        <authorList>
            <person name="Sorokin D.Y."/>
            <person name="Makarova K.S."/>
            <person name="Abbas B."/>
            <person name="Ferrer M."/>
            <person name="Golyshin P.N."/>
        </authorList>
    </citation>
    <scope>NUCLEOTIDE SEQUENCE [LARGE SCALE GENOMIC DNA]</scope>
    <source>
        <strain evidence="2">HMET1</strain>
    </source>
</reference>
<feature type="transmembrane region" description="Helical" evidence="1">
    <location>
        <begin position="62"/>
        <end position="80"/>
    </location>
</feature>
<sequence>MVGFGLLAEVINSWLPHFFWAVAHIGRGLSLLGGGQFTAPSRYGEFLNAPFNSINIFIGTRILIWAIIITGLALIVWGIIEEKNSK</sequence>
<evidence type="ECO:0000313" key="3">
    <source>
        <dbReference type="Proteomes" id="UP000185744"/>
    </source>
</evidence>
<keyword evidence="1" id="KW-1133">Transmembrane helix</keyword>
<dbReference type="AlphaFoldDB" id="A0A1Q6DS17"/>
<keyword evidence="1" id="KW-0812">Transmembrane</keyword>
<dbReference type="InParanoid" id="A0A1Q6DS17"/>
<protein>
    <submittedName>
        <fullName evidence="2">Uncharacterized protein</fullName>
    </submittedName>
</protein>
<gene>
    <name evidence="2" type="ORF">BTN85_1784</name>
</gene>
<keyword evidence="3" id="KW-1185">Reference proteome</keyword>